<evidence type="ECO:0000313" key="2">
    <source>
        <dbReference type="Proteomes" id="UP001732700"/>
    </source>
</evidence>
<reference evidence="1" key="2">
    <citation type="submission" date="2025-09" db="UniProtKB">
        <authorList>
            <consortium name="EnsemblPlants"/>
        </authorList>
    </citation>
    <scope>IDENTIFICATION</scope>
</reference>
<sequence>MGPAQVHRSLVLLIVLLLFCRDVASRGEMNTWCVASLRAPESALQDGLNYACGQGGVDCSAIQPGGSCFEPDTLRDHASYAFNSYFQKDAGGTARCDFGGAAMFTYTDPSTATCKYPSTR</sequence>
<name>A0ACD5TT56_AVESA</name>
<keyword evidence="2" id="KW-1185">Reference proteome</keyword>
<dbReference type="EnsemblPlants" id="AVESA.00010b.r2.1DG0122380.1">
    <property type="protein sequence ID" value="AVESA.00010b.r2.1DG0122380.1.CDS"/>
    <property type="gene ID" value="AVESA.00010b.r2.1DG0122380"/>
</dbReference>
<protein>
    <submittedName>
        <fullName evidence="1">Uncharacterized protein</fullName>
    </submittedName>
</protein>
<reference evidence="1" key="1">
    <citation type="submission" date="2021-05" db="EMBL/GenBank/DDBJ databases">
        <authorList>
            <person name="Scholz U."/>
            <person name="Mascher M."/>
            <person name="Fiebig A."/>
        </authorList>
    </citation>
    <scope>NUCLEOTIDE SEQUENCE [LARGE SCALE GENOMIC DNA]</scope>
</reference>
<accession>A0ACD5TT56</accession>
<proteinExistence type="predicted"/>
<evidence type="ECO:0000313" key="1">
    <source>
        <dbReference type="EnsemblPlants" id="AVESA.00010b.r2.1DG0122380.1.CDS"/>
    </source>
</evidence>
<organism evidence="1 2">
    <name type="scientific">Avena sativa</name>
    <name type="common">Oat</name>
    <dbReference type="NCBI Taxonomy" id="4498"/>
    <lineage>
        <taxon>Eukaryota</taxon>
        <taxon>Viridiplantae</taxon>
        <taxon>Streptophyta</taxon>
        <taxon>Embryophyta</taxon>
        <taxon>Tracheophyta</taxon>
        <taxon>Spermatophyta</taxon>
        <taxon>Magnoliopsida</taxon>
        <taxon>Liliopsida</taxon>
        <taxon>Poales</taxon>
        <taxon>Poaceae</taxon>
        <taxon>BOP clade</taxon>
        <taxon>Pooideae</taxon>
        <taxon>Poodae</taxon>
        <taxon>Poeae</taxon>
        <taxon>Poeae Chloroplast Group 1 (Aveneae type)</taxon>
        <taxon>Aveninae</taxon>
        <taxon>Avena</taxon>
    </lineage>
</organism>
<dbReference type="Proteomes" id="UP001732700">
    <property type="component" value="Chromosome 1D"/>
</dbReference>